<evidence type="ECO:0000313" key="3">
    <source>
        <dbReference type="Proteomes" id="UP000654913"/>
    </source>
</evidence>
<dbReference type="RefSeq" id="XP_041558744.1">
    <property type="nucleotide sequence ID" value="XM_041706349.1"/>
</dbReference>
<gene>
    <name evidence="2" type="ORF">APUU_51261A</name>
</gene>
<sequence length="213" mass="24623">MGTDIVQRYGPGMSFYRSQIKPSRPKIRLEDAALKEYCAALRELTITNKLLEKKVKQLCSESVQLNLDVAIAKQYMSTFHGELLVTWQADTLARLIEVIYERHGWRMPGEILVGDHDNLDRDTLSKVYVMAAKKIKKETVTKKAVGLSEPYYLALQRFEKVVHLRSTGSFRTESNFARWLMSEKSNRPGMYRFWAKLFPVCYSRTIQESSGML</sequence>
<dbReference type="KEGG" id="apuu:APUU_51261A"/>
<keyword evidence="3" id="KW-1185">Reference proteome</keyword>
<name>A0A7R7XRS2_9EURO</name>
<evidence type="ECO:0000256" key="1">
    <source>
        <dbReference type="SAM" id="Coils"/>
    </source>
</evidence>
<keyword evidence="1" id="KW-0175">Coiled coil</keyword>
<dbReference type="AlphaFoldDB" id="A0A7R7XRS2"/>
<evidence type="ECO:0000313" key="2">
    <source>
        <dbReference type="EMBL" id="BCS26550.1"/>
    </source>
</evidence>
<dbReference type="Proteomes" id="UP000654913">
    <property type="component" value="Chromosome 5"/>
</dbReference>
<dbReference type="GeneID" id="64976555"/>
<reference evidence="2" key="1">
    <citation type="submission" date="2021-01" db="EMBL/GenBank/DDBJ databases">
        <authorList>
            <consortium name="Aspergillus puulaauensis MK2 genome sequencing consortium"/>
            <person name="Kazuki M."/>
            <person name="Futagami T."/>
        </authorList>
    </citation>
    <scope>NUCLEOTIDE SEQUENCE</scope>
    <source>
        <strain evidence="2">MK2</strain>
    </source>
</reference>
<dbReference type="OrthoDB" id="4526473at2759"/>
<feature type="coiled-coil region" evidence="1">
    <location>
        <begin position="34"/>
        <end position="61"/>
    </location>
</feature>
<dbReference type="EMBL" id="AP024447">
    <property type="protein sequence ID" value="BCS26550.1"/>
    <property type="molecule type" value="Genomic_DNA"/>
</dbReference>
<protein>
    <submittedName>
        <fullName evidence="2">Uncharacterized protein</fullName>
    </submittedName>
</protein>
<accession>A0A7R7XRS2</accession>
<reference evidence="2" key="2">
    <citation type="submission" date="2021-02" db="EMBL/GenBank/DDBJ databases">
        <title>Aspergillus puulaauensis MK2 genome sequence.</title>
        <authorList>
            <person name="Futagami T."/>
            <person name="Mori K."/>
            <person name="Kadooka C."/>
            <person name="Tanaka T."/>
        </authorList>
    </citation>
    <scope>NUCLEOTIDE SEQUENCE</scope>
    <source>
        <strain evidence="2">MK2</strain>
    </source>
</reference>
<proteinExistence type="predicted"/>
<organism evidence="2 3">
    <name type="scientific">Aspergillus puulaauensis</name>
    <dbReference type="NCBI Taxonomy" id="1220207"/>
    <lineage>
        <taxon>Eukaryota</taxon>
        <taxon>Fungi</taxon>
        <taxon>Dikarya</taxon>
        <taxon>Ascomycota</taxon>
        <taxon>Pezizomycotina</taxon>
        <taxon>Eurotiomycetes</taxon>
        <taxon>Eurotiomycetidae</taxon>
        <taxon>Eurotiales</taxon>
        <taxon>Aspergillaceae</taxon>
        <taxon>Aspergillus</taxon>
    </lineage>
</organism>